<keyword evidence="1" id="KW-0614">Plasmid</keyword>
<evidence type="ECO:0000313" key="4">
    <source>
        <dbReference type="Proteomes" id="UP001164513"/>
    </source>
</evidence>
<dbReference type="Proteomes" id="UP001164513">
    <property type="component" value="Plasmid pZSt-cp30-5xcp24-1"/>
</dbReference>
<dbReference type="EMBL" id="CP044821">
    <property type="protein sequence ID" value="QFP48741.1"/>
    <property type="molecule type" value="Genomic_DNA"/>
</dbReference>
<dbReference type="EMBL" id="CP114724">
    <property type="protein sequence ID" value="WAZ72559.1"/>
    <property type="molecule type" value="Genomic_DNA"/>
</dbReference>
<name>A0A5P8ARF2_9SPIR</name>
<geneLocation type="plasmid" evidence="3 4">
    <name>pZSt-cp30-5xcp24-1</name>
</geneLocation>
<sequence length="330" mass="38144">MSDLYDQNYYAKEISNVFPEIKMPVFYDWFSSEQIEDVDLKAGYLKTIKWDAFLNANPTTLVNEVKRISTIGFKSDTAQLHYLKLQYKFRHLKQTSQQYYQNNDYAGDVNNNLLPFREAYKLASNEIIKLIDQFILTGTVTIRKDGKNKKHLLPNMYGLLNIPDQIDEEVSNDDKDNINKIFEKIEEGLSKLKIGDEFSTPFMVLVDPLTSLKLVKPYGIPSASSSSNSHIYSSTDLWEDLLIKSIKAINNREKVYLETSNLLKNQIIIYPLNPKLIRLEASKYMLPTLNKYVEKNSTDIEYSYLDFVLGGLLATDKTILRININENENL</sequence>
<dbReference type="EMBL" id="CP044631">
    <property type="protein sequence ID" value="QFP42471.1"/>
    <property type="molecule type" value="Genomic_DNA"/>
</dbReference>
<dbReference type="AlphaFoldDB" id="A0A5P8ARF2"/>
<reference evidence="3" key="2">
    <citation type="submission" date="2022-12" db="EMBL/GenBank/DDBJ databases">
        <title>B. miyamotoi WGS.</title>
        <authorList>
            <person name="Gabriele M."/>
            <person name="Kuleshov K.V."/>
            <person name="Hepner S."/>
            <person name="Hoornstra D."/>
            <person name="Hovius J.W."/>
            <person name="Platonov A.E."/>
            <person name="Fingerle V."/>
            <person name="Strube C."/>
        </authorList>
    </citation>
    <scope>NUCLEOTIDE SEQUENCE</scope>
    <source>
        <strain evidence="3">ZStruIII14-9</strain>
        <plasmid evidence="3">pZSt-cp30-5xcp24-1</plasmid>
    </source>
</reference>
<reference evidence="1" key="1">
    <citation type="submission" date="2019-10" db="EMBL/GenBank/DDBJ databases">
        <title>Whole genome sequencing of Borrelia miyamotoi strains isolated in Europe.</title>
        <authorList>
            <person name="Sprong H."/>
            <person name="Azagi T."/>
            <person name="Kuleshov K.V."/>
            <person name="Platonov A.E."/>
            <person name="Hoornstra D."/>
            <person name="Hovius J.W."/>
        </authorList>
    </citation>
    <scope>NUCLEOTIDE SEQUENCE</scope>
    <source>
        <strain evidence="2">NL-IR-1</strain>
        <strain evidence="1">NL-IR-2</strain>
        <plasmid evidence="1">unnamed</plasmid>
    </source>
</reference>
<dbReference type="RefSeq" id="WP_152301283.1">
    <property type="nucleotide sequence ID" value="NZ_CP044631.1"/>
</dbReference>
<accession>A0A5P8ARF2</accession>
<gene>
    <name evidence="1" type="ORF">F9Y90_05050</name>
    <name evidence="2" type="ORF">F9Y91_05915</name>
    <name evidence="3" type="ORF">O5404_05810</name>
</gene>
<proteinExistence type="predicted"/>
<geneLocation type="plasmid" evidence="1">
    <name>unnamed</name>
</geneLocation>
<evidence type="ECO:0000313" key="3">
    <source>
        <dbReference type="EMBL" id="WAZ72559.1"/>
    </source>
</evidence>
<evidence type="ECO:0000313" key="2">
    <source>
        <dbReference type="EMBL" id="QFP48741.1"/>
    </source>
</evidence>
<protein>
    <submittedName>
        <fullName evidence="1">Uncharacterized protein</fullName>
    </submittedName>
</protein>
<organism evidence="1">
    <name type="scientific">Borrelia miyamotoi</name>
    <dbReference type="NCBI Taxonomy" id="47466"/>
    <lineage>
        <taxon>Bacteria</taxon>
        <taxon>Pseudomonadati</taxon>
        <taxon>Spirochaetota</taxon>
        <taxon>Spirochaetia</taxon>
        <taxon>Spirochaetales</taxon>
        <taxon>Borreliaceae</taxon>
        <taxon>Borrelia</taxon>
    </lineage>
</organism>
<evidence type="ECO:0000313" key="1">
    <source>
        <dbReference type="EMBL" id="QFP42471.1"/>
    </source>
</evidence>